<evidence type="ECO:0000259" key="9">
    <source>
        <dbReference type="PROSITE" id="PS50926"/>
    </source>
</evidence>
<feature type="binding site" evidence="8">
    <location>
        <position position="160"/>
    </location>
    <ligand>
        <name>[4Fe-4S] cluster</name>
        <dbReference type="ChEBI" id="CHEBI:49883"/>
        <label>2</label>
        <note>4Fe-4S-S-AdoMet</note>
    </ligand>
</feature>
<dbReference type="Pfam" id="PF00919">
    <property type="entry name" value="UPF0004"/>
    <property type="match status" value="1"/>
</dbReference>
<dbReference type="SUPFAM" id="SSF102114">
    <property type="entry name" value="Radical SAM enzymes"/>
    <property type="match status" value="1"/>
</dbReference>
<feature type="binding site" evidence="8">
    <location>
        <position position="156"/>
    </location>
    <ligand>
        <name>[4Fe-4S] cluster</name>
        <dbReference type="ChEBI" id="CHEBI:49883"/>
        <label>2</label>
        <note>4Fe-4S-S-AdoMet</note>
    </ligand>
</feature>
<dbReference type="GO" id="GO:0035600">
    <property type="term" value="P:tRNA methylthiolation"/>
    <property type="evidence" value="ECO:0007669"/>
    <property type="project" value="UniProtKB-ARBA"/>
</dbReference>
<protein>
    <recommendedName>
        <fullName evidence="8">Ribosomal protein uS12 methylthiotransferase RimO</fullName>
        <shortName evidence="8">uS12 MTTase</shortName>
        <shortName evidence="8">uS12 methylthiotransferase</shortName>
        <ecNumber evidence="8">2.8.4.4</ecNumber>
    </recommendedName>
    <alternativeName>
        <fullName evidence="8">Ribosomal protein uS12 (aspartate-C(3))-methylthiotransferase</fullName>
    </alternativeName>
    <alternativeName>
        <fullName evidence="8">Ribosome maturation factor RimO</fullName>
    </alternativeName>
</protein>
<feature type="domain" description="MTTase N-terminal" evidence="10">
    <location>
        <begin position="3"/>
        <end position="119"/>
    </location>
</feature>
<evidence type="ECO:0000256" key="5">
    <source>
        <dbReference type="ARBA" id="ARBA00022723"/>
    </source>
</evidence>
<evidence type="ECO:0000259" key="11">
    <source>
        <dbReference type="PROSITE" id="PS51918"/>
    </source>
</evidence>
<dbReference type="AlphaFoldDB" id="A0A4Y7RLZ5"/>
<dbReference type="InterPro" id="IPR006638">
    <property type="entry name" value="Elp3/MiaA/NifB-like_rSAM"/>
</dbReference>
<dbReference type="SFLD" id="SFLDG01061">
    <property type="entry name" value="methylthiotransferase"/>
    <property type="match status" value="1"/>
</dbReference>
<dbReference type="Proteomes" id="UP000297597">
    <property type="component" value="Unassembled WGS sequence"/>
</dbReference>
<feature type="domain" description="Radical SAM core" evidence="11">
    <location>
        <begin position="142"/>
        <end position="372"/>
    </location>
</feature>
<dbReference type="Gene3D" id="2.40.50.140">
    <property type="entry name" value="Nucleic acid-binding proteins"/>
    <property type="match status" value="1"/>
</dbReference>
<feature type="binding site" evidence="8">
    <location>
        <position position="48"/>
    </location>
    <ligand>
        <name>[4Fe-4S] cluster</name>
        <dbReference type="ChEBI" id="CHEBI:49883"/>
        <label>1</label>
    </ligand>
</feature>
<keyword evidence="4 8" id="KW-0949">S-adenosyl-L-methionine</keyword>
<comment type="cofactor">
    <cofactor evidence="8">
        <name>[4Fe-4S] cluster</name>
        <dbReference type="ChEBI" id="CHEBI:49883"/>
    </cofactor>
    <text evidence="8">Binds 2 [4Fe-4S] clusters. One cluster is coordinated with 3 cysteines and an exchangeable S-adenosyl-L-methionine.</text>
</comment>
<evidence type="ECO:0000256" key="7">
    <source>
        <dbReference type="ARBA" id="ARBA00023014"/>
    </source>
</evidence>
<comment type="catalytic activity">
    <reaction evidence="8">
        <text>L-aspartate(89)-[ribosomal protein uS12]-hydrogen + (sulfur carrier)-SH + AH2 + 2 S-adenosyl-L-methionine = 3-methylsulfanyl-L-aspartate(89)-[ribosomal protein uS12]-hydrogen + (sulfur carrier)-H + 5'-deoxyadenosine + L-methionine + A + S-adenosyl-L-homocysteine + 2 H(+)</text>
        <dbReference type="Rhea" id="RHEA:37087"/>
        <dbReference type="Rhea" id="RHEA-COMP:10460"/>
        <dbReference type="Rhea" id="RHEA-COMP:10461"/>
        <dbReference type="Rhea" id="RHEA-COMP:14737"/>
        <dbReference type="Rhea" id="RHEA-COMP:14739"/>
        <dbReference type="ChEBI" id="CHEBI:13193"/>
        <dbReference type="ChEBI" id="CHEBI:15378"/>
        <dbReference type="ChEBI" id="CHEBI:17319"/>
        <dbReference type="ChEBI" id="CHEBI:17499"/>
        <dbReference type="ChEBI" id="CHEBI:29917"/>
        <dbReference type="ChEBI" id="CHEBI:29961"/>
        <dbReference type="ChEBI" id="CHEBI:57844"/>
        <dbReference type="ChEBI" id="CHEBI:57856"/>
        <dbReference type="ChEBI" id="CHEBI:59789"/>
        <dbReference type="ChEBI" id="CHEBI:64428"/>
        <dbReference type="ChEBI" id="CHEBI:73599"/>
        <dbReference type="EC" id="2.8.4.4"/>
    </reaction>
</comment>
<feature type="domain" description="TRAM" evidence="9">
    <location>
        <begin position="375"/>
        <end position="444"/>
    </location>
</feature>
<dbReference type="RefSeq" id="WP_134214677.1">
    <property type="nucleotide sequence ID" value="NZ_QFFZ01000038.1"/>
</dbReference>
<dbReference type="InterPro" id="IPR012340">
    <property type="entry name" value="NA-bd_OB-fold"/>
</dbReference>
<evidence type="ECO:0000256" key="8">
    <source>
        <dbReference type="HAMAP-Rule" id="MF_01865"/>
    </source>
</evidence>
<evidence type="ECO:0000256" key="2">
    <source>
        <dbReference type="ARBA" id="ARBA00022490"/>
    </source>
</evidence>
<keyword evidence="2 8" id="KW-0963">Cytoplasm</keyword>
<reference evidence="12 13" key="1">
    <citation type="journal article" date="2018" name="Environ. Microbiol.">
        <title>Novel energy conservation strategies and behaviour of Pelotomaculum schinkii driving syntrophic propionate catabolism.</title>
        <authorList>
            <person name="Hidalgo-Ahumada C.A.P."/>
            <person name="Nobu M.K."/>
            <person name="Narihiro T."/>
            <person name="Tamaki H."/>
            <person name="Liu W.T."/>
            <person name="Kamagata Y."/>
            <person name="Stams A.J.M."/>
            <person name="Imachi H."/>
            <person name="Sousa D.Z."/>
        </authorList>
    </citation>
    <scope>NUCLEOTIDE SEQUENCE [LARGE SCALE GENOMIC DNA]</scope>
    <source>
        <strain evidence="12 13">MGP</strain>
    </source>
</reference>
<dbReference type="PROSITE" id="PS50926">
    <property type="entry name" value="TRAM"/>
    <property type="match status" value="1"/>
</dbReference>
<evidence type="ECO:0000259" key="10">
    <source>
        <dbReference type="PROSITE" id="PS51449"/>
    </source>
</evidence>
<dbReference type="Pfam" id="PF04055">
    <property type="entry name" value="Radical_SAM"/>
    <property type="match status" value="1"/>
</dbReference>
<comment type="function">
    <text evidence="8">Catalyzes the methylthiolation of an aspartic acid residue of ribosomal protein uS12.</text>
</comment>
<evidence type="ECO:0000256" key="3">
    <source>
        <dbReference type="ARBA" id="ARBA00022679"/>
    </source>
</evidence>
<dbReference type="PROSITE" id="PS51918">
    <property type="entry name" value="RADICAL_SAM"/>
    <property type="match status" value="1"/>
</dbReference>
<dbReference type="GO" id="GO:0051539">
    <property type="term" value="F:4 iron, 4 sulfur cluster binding"/>
    <property type="evidence" value="ECO:0007669"/>
    <property type="project" value="UniProtKB-UniRule"/>
</dbReference>
<dbReference type="HAMAP" id="MF_01865">
    <property type="entry name" value="MTTase_RimO"/>
    <property type="match status" value="1"/>
</dbReference>
<keyword evidence="13" id="KW-1185">Reference proteome</keyword>
<comment type="similarity">
    <text evidence="8">Belongs to the methylthiotransferase family. RimO subfamily.</text>
</comment>
<dbReference type="OrthoDB" id="9805215at2"/>
<gene>
    <name evidence="8 12" type="primary">rimO</name>
    <name evidence="12" type="ORF">Pmgp_02856</name>
</gene>
<evidence type="ECO:0000313" key="12">
    <source>
        <dbReference type="EMBL" id="TEB09760.1"/>
    </source>
</evidence>
<keyword evidence="5 8" id="KW-0479">Metal-binding</keyword>
<dbReference type="CDD" id="cd01335">
    <property type="entry name" value="Radical_SAM"/>
    <property type="match status" value="1"/>
</dbReference>
<dbReference type="InterPro" id="IPR005839">
    <property type="entry name" value="Methylthiotransferase"/>
</dbReference>
<keyword evidence="3 8" id="KW-0808">Transferase</keyword>
<accession>A0A4Y7RLZ5</accession>
<dbReference type="GO" id="GO:0103039">
    <property type="term" value="F:protein methylthiotransferase activity"/>
    <property type="evidence" value="ECO:0007669"/>
    <property type="project" value="UniProtKB-EC"/>
</dbReference>
<dbReference type="GO" id="GO:0035599">
    <property type="term" value="F:aspartic acid methylthiotransferase activity"/>
    <property type="evidence" value="ECO:0007669"/>
    <property type="project" value="TreeGrafter"/>
</dbReference>
<dbReference type="InterPro" id="IPR007197">
    <property type="entry name" value="rSAM"/>
</dbReference>
<dbReference type="InterPro" id="IPR013848">
    <property type="entry name" value="Methylthiotransferase_N"/>
</dbReference>
<feature type="binding site" evidence="8">
    <location>
        <position position="163"/>
    </location>
    <ligand>
        <name>[4Fe-4S] cluster</name>
        <dbReference type="ChEBI" id="CHEBI:49883"/>
        <label>2</label>
        <note>4Fe-4S-S-AdoMet</note>
    </ligand>
</feature>
<dbReference type="GO" id="GO:0046872">
    <property type="term" value="F:metal ion binding"/>
    <property type="evidence" value="ECO:0007669"/>
    <property type="project" value="UniProtKB-KW"/>
</dbReference>
<keyword evidence="12" id="KW-0687">Ribonucleoprotein</keyword>
<dbReference type="SFLD" id="SFLDS00029">
    <property type="entry name" value="Radical_SAM"/>
    <property type="match status" value="1"/>
</dbReference>
<sequence>MVLKVGLVSLGCPKNLVDSEVMLGLIKDAGYEVTGSEQEADILVVNTCSFINDAKEESIKTIFEMARHKDEGSCRVLLVTGCLAQRYPRQLLNEIPEIDGLIGTGALPGITAAIRQALAGERVLMVNEPGHLNTGANPRLLATPAYSAYLKIAEGCDNRCSYCTIPQVRGPYKSRTIEDVISEAAGLARQGVKELILVAQDTTRYGIDLYGEPALDDLLLGLDRVEELVWLRLLYTYPTLFSDKLIQALASTGKLCRYLDLPLQHAADTVLRRMNRRVGIQEITRLLEKLRGAIPGLTLRTSFIVGFPGETEDEFQELLDFMTKIKFERVGIFAYSREEGTPAAAMPGQVPEEVKLARRDKAMALQKNISMEINQGKIGEEISVLVERRRNKKLRVYEGRSEGDAPDIDGKVIFKSSKDLEPGSFVRVLIKSASPYDLEGELVT</sequence>
<keyword evidence="12" id="KW-0689">Ribosomal protein</keyword>
<comment type="caution">
    <text evidence="12">The sequence shown here is derived from an EMBL/GenBank/DDBJ whole genome shotgun (WGS) entry which is preliminary data.</text>
</comment>
<dbReference type="PANTHER" id="PTHR43837:SF1">
    <property type="entry name" value="RIBOSOMAL PROTEIN US12 METHYLTHIOTRANSFERASE RIMO"/>
    <property type="match status" value="1"/>
</dbReference>
<dbReference type="NCBIfam" id="TIGR01125">
    <property type="entry name" value="30S ribosomal protein S12 methylthiotransferase RimO"/>
    <property type="match status" value="1"/>
</dbReference>
<feature type="binding site" evidence="8">
    <location>
        <position position="82"/>
    </location>
    <ligand>
        <name>[4Fe-4S] cluster</name>
        <dbReference type="ChEBI" id="CHEBI:49883"/>
        <label>1</label>
    </ligand>
</feature>
<dbReference type="PANTHER" id="PTHR43837">
    <property type="entry name" value="RIBOSOMAL PROTEIN S12 METHYLTHIOTRANSFERASE RIMO"/>
    <property type="match status" value="1"/>
</dbReference>
<evidence type="ECO:0000256" key="4">
    <source>
        <dbReference type="ARBA" id="ARBA00022691"/>
    </source>
</evidence>
<evidence type="ECO:0000256" key="6">
    <source>
        <dbReference type="ARBA" id="ARBA00023004"/>
    </source>
</evidence>
<dbReference type="GO" id="GO:0005829">
    <property type="term" value="C:cytosol"/>
    <property type="evidence" value="ECO:0007669"/>
    <property type="project" value="TreeGrafter"/>
</dbReference>
<dbReference type="GO" id="GO:0005840">
    <property type="term" value="C:ribosome"/>
    <property type="evidence" value="ECO:0007669"/>
    <property type="project" value="UniProtKB-KW"/>
</dbReference>
<dbReference type="SMART" id="SM00729">
    <property type="entry name" value="Elp3"/>
    <property type="match status" value="1"/>
</dbReference>
<dbReference type="GO" id="GO:0140101">
    <property type="term" value="F:catalytic activity, acting on a tRNA"/>
    <property type="evidence" value="ECO:0007669"/>
    <property type="project" value="UniProtKB-ARBA"/>
</dbReference>
<dbReference type="SFLD" id="SFLDF00274">
    <property type="entry name" value="ribosomal_protein_S12_methylth"/>
    <property type="match status" value="1"/>
</dbReference>
<dbReference type="Pfam" id="PF18693">
    <property type="entry name" value="TRAM_2"/>
    <property type="match status" value="1"/>
</dbReference>
<dbReference type="Gene3D" id="3.40.50.12160">
    <property type="entry name" value="Methylthiotransferase, N-terminal domain"/>
    <property type="match status" value="1"/>
</dbReference>
<dbReference type="EC" id="2.8.4.4" evidence="8"/>
<dbReference type="EMBL" id="QFFZ01000038">
    <property type="protein sequence ID" value="TEB09760.1"/>
    <property type="molecule type" value="Genomic_DNA"/>
</dbReference>
<name>A0A4Y7RLZ5_9FIRM</name>
<dbReference type="PROSITE" id="PS51449">
    <property type="entry name" value="MTTASE_N"/>
    <property type="match status" value="1"/>
</dbReference>
<organism evidence="12 13">
    <name type="scientific">Pelotomaculum propionicicum</name>
    <dbReference type="NCBI Taxonomy" id="258475"/>
    <lineage>
        <taxon>Bacteria</taxon>
        <taxon>Bacillati</taxon>
        <taxon>Bacillota</taxon>
        <taxon>Clostridia</taxon>
        <taxon>Eubacteriales</taxon>
        <taxon>Desulfotomaculaceae</taxon>
        <taxon>Pelotomaculum</taxon>
    </lineage>
</organism>
<dbReference type="NCBIfam" id="TIGR00089">
    <property type="entry name" value="MiaB/RimO family radical SAM methylthiotransferase"/>
    <property type="match status" value="1"/>
</dbReference>
<dbReference type="Gene3D" id="3.80.30.20">
    <property type="entry name" value="tm_1862 like domain"/>
    <property type="match status" value="1"/>
</dbReference>
<dbReference type="InterPro" id="IPR038135">
    <property type="entry name" value="Methylthiotransferase_N_sf"/>
</dbReference>
<evidence type="ECO:0000256" key="1">
    <source>
        <dbReference type="ARBA" id="ARBA00022485"/>
    </source>
</evidence>
<dbReference type="InterPro" id="IPR005840">
    <property type="entry name" value="Ribosomal_uS12_MeSTrfase_RimO"/>
</dbReference>
<proteinExistence type="inferred from homology"/>
<dbReference type="InterPro" id="IPR023404">
    <property type="entry name" value="rSAM_horseshoe"/>
</dbReference>
<dbReference type="FunFam" id="3.80.30.20:FF:000001">
    <property type="entry name" value="tRNA-2-methylthio-N(6)-dimethylallyladenosine synthase 2"/>
    <property type="match status" value="1"/>
</dbReference>
<comment type="subcellular location">
    <subcellularLocation>
        <location evidence="8">Cytoplasm</location>
    </subcellularLocation>
</comment>
<dbReference type="InterPro" id="IPR002792">
    <property type="entry name" value="TRAM_dom"/>
</dbReference>
<feature type="binding site" evidence="8">
    <location>
        <position position="12"/>
    </location>
    <ligand>
        <name>[4Fe-4S] cluster</name>
        <dbReference type="ChEBI" id="CHEBI:49883"/>
        <label>1</label>
    </ligand>
</feature>
<keyword evidence="1 8" id="KW-0004">4Fe-4S</keyword>
<dbReference type="InterPro" id="IPR020612">
    <property type="entry name" value="Methylthiotransferase_CS"/>
</dbReference>
<dbReference type="InterPro" id="IPR058240">
    <property type="entry name" value="rSAM_sf"/>
</dbReference>
<evidence type="ECO:0000313" key="13">
    <source>
        <dbReference type="Proteomes" id="UP000297597"/>
    </source>
</evidence>
<keyword evidence="6 8" id="KW-0408">Iron</keyword>
<dbReference type="SFLD" id="SFLDG01082">
    <property type="entry name" value="B12-binding_domain_containing"/>
    <property type="match status" value="1"/>
</dbReference>
<dbReference type="PROSITE" id="PS01278">
    <property type="entry name" value="MTTASE_RADICAL"/>
    <property type="match status" value="1"/>
</dbReference>
<keyword evidence="7 8" id="KW-0411">Iron-sulfur</keyword>